<dbReference type="Gene3D" id="2.60.120.1620">
    <property type="match status" value="1"/>
</dbReference>
<dbReference type="GO" id="GO:0016787">
    <property type="term" value="F:hydrolase activity"/>
    <property type="evidence" value="ECO:0007669"/>
    <property type="project" value="UniProtKB-KW"/>
</dbReference>
<evidence type="ECO:0000313" key="4">
    <source>
        <dbReference type="EMBL" id="KAK4110704.1"/>
    </source>
</evidence>
<dbReference type="Gene3D" id="1.20.58.2150">
    <property type="match status" value="1"/>
</dbReference>
<accession>A0AAN6QM18</accession>
<keyword evidence="2" id="KW-0732">Signal</keyword>
<dbReference type="PANTHER" id="PTHR37842:SF2">
    <property type="entry name" value="GYLCOSYL HYDROLASE 115 C-TERMINAL DOMAIN-CONTAINING PROTEIN"/>
    <property type="match status" value="1"/>
</dbReference>
<comment type="caution">
    <text evidence="4">The sequence shown here is derived from an EMBL/GenBank/DDBJ whole genome shotgun (WGS) entry which is preliminary data.</text>
</comment>
<dbReference type="InterPro" id="IPR042301">
    <property type="entry name" value="GH115_sf"/>
</dbReference>
<dbReference type="PANTHER" id="PTHR37842">
    <property type="match status" value="1"/>
</dbReference>
<name>A0AAN6QM18_9PEZI</name>
<reference evidence="4" key="2">
    <citation type="submission" date="2023-05" db="EMBL/GenBank/DDBJ databases">
        <authorList>
            <consortium name="Lawrence Berkeley National Laboratory"/>
            <person name="Steindorff A."/>
            <person name="Hensen N."/>
            <person name="Bonometti L."/>
            <person name="Westerberg I."/>
            <person name="Brannstrom I.O."/>
            <person name="Guillou S."/>
            <person name="Cros-Aarteil S."/>
            <person name="Calhoun S."/>
            <person name="Haridas S."/>
            <person name="Kuo A."/>
            <person name="Mondo S."/>
            <person name="Pangilinan J."/>
            <person name="Riley R."/>
            <person name="Labutti K."/>
            <person name="Andreopoulos B."/>
            <person name="Lipzen A."/>
            <person name="Chen C."/>
            <person name="Yanf M."/>
            <person name="Daum C."/>
            <person name="Ng V."/>
            <person name="Clum A."/>
            <person name="Ohm R."/>
            <person name="Martin F."/>
            <person name="Silar P."/>
            <person name="Natvig D."/>
            <person name="Lalanne C."/>
            <person name="Gautier V."/>
            <person name="Ament-Velasquez S.L."/>
            <person name="Kruys A."/>
            <person name="Hutchinson M.I."/>
            <person name="Powell A.J."/>
            <person name="Barry K."/>
            <person name="Miller A.N."/>
            <person name="Grigoriev I.V."/>
            <person name="Debuchy R."/>
            <person name="Gladieux P."/>
            <person name="Thoren M.H."/>
            <person name="Johannesson H."/>
        </authorList>
    </citation>
    <scope>NUCLEOTIDE SEQUENCE</scope>
    <source>
        <strain evidence="4">CBS 508.74</strain>
    </source>
</reference>
<dbReference type="EMBL" id="MU853349">
    <property type="protein sequence ID" value="KAK4110704.1"/>
    <property type="molecule type" value="Genomic_DNA"/>
</dbReference>
<organism evidence="4 5">
    <name type="scientific">Canariomyces notabilis</name>
    <dbReference type="NCBI Taxonomy" id="2074819"/>
    <lineage>
        <taxon>Eukaryota</taxon>
        <taxon>Fungi</taxon>
        <taxon>Dikarya</taxon>
        <taxon>Ascomycota</taxon>
        <taxon>Pezizomycotina</taxon>
        <taxon>Sordariomycetes</taxon>
        <taxon>Sordariomycetidae</taxon>
        <taxon>Sordariales</taxon>
        <taxon>Chaetomiaceae</taxon>
        <taxon>Canariomyces</taxon>
    </lineage>
</organism>
<keyword evidence="5" id="KW-1185">Reference proteome</keyword>
<dbReference type="GeneID" id="89937868"/>
<dbReference type="InterPro" id="IPR041437">
    <property type="entry name" value="GH115_C"/>
</dbReference>
<sequence>MALRSLLLKLAAAAFSFSVSATAYVQKESIFAFSATDTGFQLGGPGLAPEIRVAPNDLPGVKRVANDLAADFGRVLGVDGTTVVADWDSTVSHKNNSRPVIILGTVGQSSLIDSLVDKKRLDTSGIAKKWETFSYQVVQTPWEGRNAVFVIAGSDMRGTVFGAYDVAQRIGVSPWHYWADVPPTKRQYIWASNTVYSEGPPSVKYRGIFLNDESPGLTGWGRAKFRVSQYGSPFVTDFYKLIFDLVLRLKANYVWPAMWSSMFYLDDTRNGPTATEYGVFMGTSHHEPMARADKEQGRFLRGAWDWKSNKAGVQTFMREGVTRSVNWTTIYTLGMRGSGDAASPSLDSSTLEEVIRWQQSTLTQVLGKPLSDIPQAWVMYKEVPGYLQKGMKVSDEITLLWSDDNRGNIRRIPSSSENARPGGSGMYYHFDYVGDPRNYKWINTIQLQKTWEQMTLAYDSGIHNIWIANVGDLKGLELPTAHFLALAWDRESFRDVASTKQWLKAWSALQFGEAAAEETASIMTTYGKLTARMKYEDLSRTPFAFSTLNYDEAETNLQEWTDLLSRAQRVHDSLPANVQVSFWEVVLHPVMAGRGVFEIYTKTALGSQYANEHRTSANKLAREVQAAFAADAEITRRFHSLLNGKWNNIMAQTHIGYTNWQEPPSNSLPRLSWVTSSARNALMGVSTQGSTTSFPGTTRLTLPAMSPYMSPSDRRWLEVYTRDNGTFTYSITSNASFVSISNPNRTLSAPGGTSDVRCILAVDWKSAPTGYSVASLTVTNLNATGTAATVILPIENYKVPDDFKGHVEANGVVSIEVEHSAPSPATSSEYMVVPDYGRTLSGVKLPPKTVSQSPGQGSVLVYPFYTFSNASAASLTVYLSPSENANPNSPNRYSFSVDGGSVTTVQPVPLTDGSTQPAGWAEAVIQGAYVKKSNLGRLAAGRHELRVWLLEPTMVLTKLVVDVGGLKASLLGPPESAIVGY</sequence>
<proteinExistence type="predicted"/>
<evidence type="ECO:0000313" key="5">
    <source>
        <dbReference type="Proteomes" id="UP001302812"/>
    </source>
</evidence>
<dbReference type="SUPFAM" id="SSF55545">
    <property type="entry name" value="beta-N-acetylhexosaminidase-like domain"/>
    <property type="match status" value="1"/>
</dbReference>
<evidence type="ECO:0000256" key="1">
    <source>
        <dbReference type="ARBA" id="ARBA00022801"/>
    </source>
</evidence>
<dbReference type="RefSeq" id="XP_064668274.1">
    <property type="nucleotide sequence ID" value="XM_064813743.1"/>
</dbReference>
<evidence type="ECO:0000256" key="2">
    <source>
        <dbReference type="SAM" id="SignalP"/>
    </source>
</evidence>
<dbReference type="Pfam" id="PF15979">
    <property type="entry name" value="Glyco_hydro_115"/>
    <property type="match status" value="1"/>
</dbReference>
<dbReference type="Pfam" id="PF17829">
    <property type="entry name" value="GH115_C"/>
    <property type="match status" value="1"/>
</dbReference>
<dbReference type="Gene3D" id="3.30.379.10">
    <property type="entry name" value="Chitobiase/beta-hexosaminidase domain 2-like"/>
    <property type="match status" value="1"/>
</dbReference>
<feature type="chain" id="PRO_5042967163" evidence="2">
    <location>
        <begin position="22"/>
        <end position="981"/>
    </location>
</feature>
<evidence type="ECO:0000259" key="3">
    <source>
        <dbReference type="Pfam" id="PF17829"/>
    </source>
</evidence>
<keyword evidence="1 4" id="KW-0378">Hydrolase</keyword>
<dbReference type="InterPro" id="IPR031924">
    <property type="entry name" value="GH115"/>
</dbReference>
<protein>
    <submittedName>
        <fullName evidence="4">Glycoside hydrolase family 115 protein</fullName>
    </submittedName>
</protein>
<dbReference type="AlphaFoldDB" id="A0AAN6QM18"/>
<reference evidence="4" key="1">
    <citation type="journal article" date="2023" name="Mol. Phylogenet. Evol.">
        <title>Genome-scale phylogeny and comparative genomics of the fungal order Sordariales.</title>
        <authorList>
            <person name="Hensen N."/>
            <person name="Bonometti L."/>
            <person name="Westerberg I."/>
            <person name="Brannstrom I.O."/>
            <person name="Guillou S."/>
            <person name="Cros-Aarteil S."/>
            <person name="Calhoun S."/>
            <person name="Haridas S."/>
            <person name="Kuo A."/>
            <person name="Mondo S."/>
            <person name="Pangilinan J."/>
            <person name="Riley R."/>
            <person name="LaButti K."/>
            <person name="Andreopoulos B."/>
            <person name="Lipzen A."/>
            <person name="Chen C."/>
            <person name="Yan M."/>
            <person name="Daum C."/>
            <person name="Ng V."/>
            <person name="Clum A."/>
            <person name="Steindorff A."/>
            <person name="Ohm R.A."/>
            <person name="Martin F."/>
            <person name="Silar P."/>
            <person name="Natvig D.O."/>
            <person name="Lalanne C."/>
            <person name="Gautier V."/>
            <person name="Ament-Velasquez S.L."/>
            <person name="Kruys A."/>
            <person name="Hutchinson M.I."/>
            <person name="Powell A.J."/>
            <person name="Barry K."/>
            <person name="Miller A.N."/>
            <person name="Grigoriev I.V."/>
            <person name="Debuchy R."/>
            <person name="Gladieux P."/>
            <person name="Hiltunen Thoren M."/>
            <person name="Johannesson H."/>
        </authorList>
    </citation>
    <scope>NUCLEOTIDE SEQUENCE</scope>
    <source>
        <strain evidence="4">CBS 508.74</strain>
    </source>
</reference>
<feature type="signal peptide" evidence="2">
    <location>
        <begin position="1"/>
        <end position="21"/>
    </location>
</feature>
<dbReference type="Proteomes" id="UP001302812">
    <property type="component" value="Unassembled WGS sequence"/>
</dbReference>
<feature type="domain" description="Gylcosyl hydrolase 115 C-terminal" evidence="3">
    <location>
        <begin position="805"/>
        <end position="975"/>
    </location>
</feature>
<dbReference type="InterPro" id="IPR029018">
    <property type="entry name" value="Hex-like_dom2"/>
</dbReference>
<gene>
    <name evidence="4" type="ORF">N656DRAFT_770007</name>
</gene>
<dbReference type="Gene3D" id="3.20.20.520">
    <property type="entry name" value="Glycosyl hydrolase family 115"/>
    <property type="match status" value="1"/>
</dbReference>